<reference evidence="1 2" key="1">
    <citation type="submission" date="2017-03" db="EMBL/GenBank/DDBJ databases">
        <title>Genome Survey of Euroglyphus maynei.</title>
        <authorList>
            <person name="Arlian L.G."/>
            <person name="Morgan M.S."/>
            <person name="Rider S.D."/>
        </authorList>
    </citation>
    <scope>NUCLEOTIDE SEQUENCE [LARGE SCALE GENOMIC DNA]</scope>
    <source>
        <strain evidence="1">Arlian Lab</strain>
        <tissue evidence="1">Whole body</tissue>
    </source>
</reference>
<sequence length="177" mass="20119">MTFIRAPGVPNYSASEYVNGFVDEVNGDDIIFEEEFEKRLAWLYDQQESFGKFLDEKNAEFEFYGFDPGALYRKLGPKLRKFQKDVAAVCVLIAKRGTKKENILKRISKTGEASVTAVTNALDLKWQRVTKDTDPLTLTPQRLALLMPEISVMATARAESMPPCHGPLKCRRARPWL</sequence>
<accession>A0A1Y3ATM0</accession>
<dbReference type="Pfam" id="PF05733">
    <property type="entry name" value="Tenui_N"/>
    <property type="match status" value="1"/>
</dbReference>
<comment type="caution">
    <text evidence="1">The sequence shown here is derived from an EMBL/GenBank/DDBJ whole genome shotgun (WGS) entry which is preliminary data.</text>
</comment>
<name>A0A1Y3ATM0_EURMA</name>
<dbReference type="EMBL" id="MUJZ01059115">
    <property type="protein sequence ID" value="OTF71822.1"/>
    <property type="molecule type" value="Genomic_DNA"/>
</dbReference>
<dbReference type="Proteomes" id="UP000194236">
    <property type="component" value="Unassembled WGS sequence"/>
</dbReference>
<proteinExistence type="predicted"/>
<gene>
    <name evidence="1" type="ORF">BLA29_011726</name>
</gene>
<keyword evidence="2" id="KW-1185">Reference proteome</keyword>
<protein>
    <submittedName>
        <fullName evidence="1">Uncharacterized protein</fullName>
    </submittedName>
</protein>
<dbReference type="GO" id="GO:0003723">
    <property type="term" value="F:RNA binding"/>
    <property type="evidence" value="ECO:0007669"/>
    <property type="project" value="InterPro"/>
</dbReference>
<evidence type="ECO:0000313" key="2">
    <source>
        <dbReference type="Proteomes" id="UP000194236"/>
    </source>
</evidence>
<dbReference type="AlphaFoldDB" id="A0A1Y3ATM0"/>
<organism evidence="1 2">
    <name type="scientific">Euroglyphus maynei</name>
    <name type="common">Mayne's house dust mite</name>
    <dbReference type="NCBI Taxonomy" id="6958"/>
    <lineage>
        <taxon>Eukaryota</taxon>
        <taxon>Metazoa</taxon>
        <taxon>Ecdysozoa</taxon>
        <taxon>Arthropoda</taxon>
        <taxon>Chelicerata</taxon>
        <taxon>Arachnida</taxon>
        <taxon>Acari</taxon>
        <taxon>Acariformes</taxon>
        <taxon>Sarcoptiformes</taxon>
        <taxon>Astigmata</taxon>
        <taxon>Psoroptidia</taxon>
        <taxon>Analgoidea</taxon>
        <taxon>Pyroglyphidae</taxon>
        <taxon>Pyroglyphinae</taxon>
        <taxon>Euroglyphus</taxon>
    </lineage>
</organism>
<dbReference type="InterPro" id="IPR009522">
    <property type="entry name" value="Capsid_Phlebovir/Tenuivir"/>
</dbReference>
<evidence type="ECO:0000313" key="1">
    <source>
        <dbReference type="EMBL" id="OTF71822.1"/>
    </source>
</evidence>